<dbReference type="STRING" id="65357.A0A024G6Z9"/>
<evidence type="ECO:0000256" key="11">
    <source>
        <dbReference type="PROSITE-ProRule" id="PRU10141"/>
    </source>
</evidence>
<reference evidence="16 17" key="1">
    <citation type="submission" date="2012-05" db="EMBL/GenBank/DDBJ databases">
        <title>Recombination and specialization in a pathogen metapopulation.</title>
        <authorList>
            <person name="Gardiner A."/>
            <person name="Kemen E."/>
            <person name="Schultz-Larsen T."/>
            <person name="MacLean D."/>
            <person name="Van Oosterhout C."/>
            <person name="Jones J.D.G."/>
        </authorList>
    </citation>
    <scope>NUCLEOTIDE SEQUENCE [LARGE SCALE GENOMIC DNA]</scope>
    <source>
        <strain evidence="16 17">Ac Nc2</strain>
    </source>
</reference>
<comment type="caution">
    <text evidence="16">The sequence shown here is derived from an EMBL/GenBank/DDBJ whole genome shotgun (WGS) entry which is preliminary data.</text>
</comment>
<dbReference type="SUPFAM" id="SSF56112">
    <property type="entry name" value="Protein kinase-like (PK-like)"/>
    <property type="match status" value="1"/>
</dbReference>
<dbReference type="AlphaFoldDB" id="A0A024G6Z9"/>
<keyword evidence="3" id="KW-0723">Serine/threonine-protein kinase</keyword>
<comment type="similarity">
    <text evidence="1">Belongs to the protein kinase superfamily. AGC Ser/Thr protein kinase family.</text>
</comment>
<evidence type="ECO:0000256" key="5">
    <source>
        <dbReference type="ARBA" id="ARBA00022679"/>
    </source>
</evidence>
<evidence type="ECO:0000256" key="7">
    <source>
        <dbReference type="ARBA" id="ARBA00022777"/>
    </source>
</evidence>
<feature type="binding site" evidence="11">
    <location>
        <position position="499"/>
    </location>
    <ligand>
        <name>ATP</name>
        <dbReference type="ChEBI" id="CHEBI:30616"/>
    </ligand>
</feature>
<dbReference type="SUPFAM" id="SSF64268">
    <property type="entry name" value="PX domain"/>
    <property type="match status" value="1"/>
</dbReference>
<feature type="domain" description="PX" evidence="14">
    <location>
        <begin position="308"/>
        <end position="427"/>
    </location>
</feature>
<evidence type="ECO:0000256" key="6">
    <source>
        <dbReference type="ARBA" id="ARBA00022741"/>
    </source>
</evidence>
<evidence type="ECO:0000256" key="4">
    <source>
        <dbReference type="ARBA" id="ARBA00022553"/>
    </source>
</evidence>
<dbReference type="Proteomes" id="UP000053237">
    <property type="component" value="Unassembled WGS sequence"/>
</dbReference>
<dbReference type="CDD" id="cd05123">
    <property type="entry name" value="STKc_AGC"/>
    <property type="match status" value="1"/>
</dbReference>
<dbReference type="GO" id="GO:0004674">
    <property type="term" value="F:protein serine/threonine kinase activity"/>
    <property type="evidence" value="ECO:0007669"/>
    <property type="project" value="UniProtKB-KW"/>
</dbReference>
<evidence type="ECO:0000256" key="12">
    <source>
        <dbReference type="SAM" id="MobiDB-lite"/>
    </source>
</evidence>
<dbReference type="InterPro" id="IPR045270">
    <property type="entry name" value="STKc_AGC"/>
</dbReference>
<evidence type="ECO:0000256" key="9">
    <source>
        <dbReference type="ARBA" id="ARBA00047899"/>
    </source>
</evidence>
<protein>
    <recommendedName>
        <fullName evidence="2">non-specific serine/threonine protein kinase</fullName>
        <ecNumber evidence="2">2.7.11.1</ecNumber>
    </recommendedName>
</protein>
<feature type="domain" description="AGC-kinase C-terminal" evidence="15">
    <location>
        <begin position="727"/>
        <end position="827"/>
    </location>
</feature>
<keyword evidence="7" id="KW-0418">Kinase</keyword>
<dbReference type="InterPro" id="IPR000719">
    <property type="entry name" value="Prot_kinase_dom"/>
</dbReference>
<dbReference type="InterPro" id="IPR036871">
    <property type="entry name" value="PX_dom_sf"/>
</dbReference>
<evidence type="ECO:0000313" key="16">
    <source>
        <dbReference type="EMBL" id="CCI42656.1"/>
    </source>
</evidence>
<dbReference type="PROSITE" id="PS51285">
    <property type="entry name" value="AGC_KINASE_CTER"/>
    <property type="match status" value="1"/>
</dbReference>
<dbReference type="InParanoid" id="A0A024G6Z9"/>
<evidence type="ECO:0000259" key="15">
    <source>
        <dbReference type="PROSITE" id="PS51285"/>
    </source>
</evidence>
<keyword evidence="5" id="KW-0808">Transferase</keyword>
<evidence type="ECO:0000259" key="14">
    <source>
        <dbReference type="PROSITE" id="PS50195"/>
    </source>
</evidence>
<dbReference type="EMBL" id="CAIX01000037">
    <property type="protein sequence ID" value="CCI42656.1"/>
    <property type="molecule type" value="Genomic_DNA"/>
</dbReference>
<dbReference type="InterPro" id="IPR017441">
    <property type="entry name" value="Protein_kinase_ATP_BS"/>
</dbReference>
<dbReference type="PROSITE" id="PS00108">
    <property type="entry name" value="PROTEIN_KINASE_ST"/>
    <property type="match status" value="1"/>
</dbReference>
<feature type="domain" description="Protein kinase" evidence="13">
    <location>
        <begin position="470"/>
        <end position="726"/>
    </location>
</feature>
<evidence type="ECO:0000256" key="10">
    <source>
        <dbReference type="ARBA" id="ARBA00048679"/>
    </source>
</evidence>
<dbReference type="Pfam" id="PF00787">
    <property type="entry name" value="PX"/>
    <property type="match status" value="1"/>
</dbReference>
<accession>A0A024G6Z9</accession>
<comment type="catalytic activity">
    <reaction evidence="10">
        <text>L-seryl-[protein] + ATP = O-phospho-L-seryl-[protein] + ADP + H(+)</text>
        <dbReference type="Rhea" id="RHEA:17989"/>
        <dbReference type="Rhea" id="RHEA-COMP:9863"/>
        <dbReference type="Rhea" id="RHEA-COMP:11604"/>
        <dbReference type="ChEBI" id="CHEBI:15378"/>
        <dbReference type="ChEBI" id="CHEBI:29999"/>
        <dbReference type="ChEBI" id="CHEBI:30616"/>
        <dbReference type="ChEBI" id="CHEBI:83421"/>
        <dbReference type="ChEBI" id="CHEBI:456216"/>
        <dbReference type="EC" id="2.7.11.1"/>
    </reaction>
</comment>
<dbReference type="GO" id="GO:0005524">
    <property type="term" value="F:ATP binding"/>
    <property type="evidence" value="ECO:0007669"/>
    <property type="project" value="UniProtKB-UniRule"/>
</dbReference>
<dbReference type="PROSITE" id="PS50195">
    <property type="entry name" value="PX"/>
    <property type="match status" value="1"/>
</dbReference>
<dbReference type="FunFam" id="3.30.200.20:FF:000524">
    <property type="entry name" value="Non-specific serine/threonine protein kinase"/>
    <property type="match status" value="1"/>
</dbReference>
<gene>
    <name evidence="16" type="ORF">BN9_034400</name>
</gene>
<evidence type="ECO:0000313" key="17">
    <source>
        <dbReference type="Proteomes" id="UP000053237"/>
    </source>
</evidence>
<evidence type="ECO:0000256" key="1">
    <source>
        <dbReference type="ARBA" id="ARBA00009903"/>
    </source>
</evidence>
<keyword evidence="6 11" id="KW-0547">Nucleotide-binding</keyword>
<organism evidence="16 17">
    <name type="scientific">Albugo candida</name>
    <dbReference type="NCBI Taxonomy" id="65357"/>
    <lineage>
        <taxon>Eukaryota</taxon>
        <taxon>Sar</taxon>
        <taxon>Stramenopiles</taxon>
        <taxon>Oomycota</taxon>
        <taxon>Peronosporomycetes</taxon>
        <taxon>Albuginales</taxon>
        <taxon>Albuginaceae</taxon>
        <taxon>Albugo</taxon>
    </lineage>
</organism>
<evidence type="ECO:0000256" key="2">
    <source>
        <dbReference type="ARBA" id="ARBA00012513"/>
    </source>
</evidence>
<evidence type="ECO:0000256" key="3">
    <source>
        <dbReference type="ARBA" id="ARBA00022527"/>
    </source>
</evidence>
<dbReference type="PANTHER" id="PTHR24351">
    <property type="entry name" value="RIBOSOMAL PROTEIN S6 KINASE"/>
    <property type="match status" value="1"/>
</dbReference>
<dbReference type="CDD" id="cd06093">
    <property type="entry name" value="PX_domain"/>
    <property type="match status" value="1"/>
</dbReference>
<dbReference type="PROSITE" id="PS00107">
    <property type="entry name" value="PROTEIN_KINASE_ATP"/>
    <property type="match status" value="1"/>
</dbReference>
<dbReference type="SMART" id="SM00312">
    <property type="entry name" value="PX"/>
    <property type="match status" value="1"/>
</dbReference>
<dbReference type="GO" id="GO:0035091">
    <property type="term" value="F:phosphatidylinositol binding"/>
    <property type="evidence" value="ECO:0007669"/>
    <property type="project" value="InterPro"/>
</dbReference>
<evidence type="ECO:0000256" key="8">
    <source>
        <dbReference type="ARBA" id="ARBA00022840"/>
    </source>
</evidence>
<dbReference type="Gene3D" id="1.10.510.10">
    <property type="entry name" value="Transferase(Phosphotransferase) domain 1"/>
    <property type="match status" value="1"/>
</dbReference>
<evidence type="ECO:0000259" key="13">
    <source>
        <dbReference type="PROSITE" id="PS50011"/>
    </source>
</evidence>
<proteinExistence type="inferred from homology"/>
<dbReference type="InterPro" id="IPR011009">
    <property type="entry name" value="Kinase-like_dom_sf"/>
</dbReference>
<dbReference type="OrthoDB" id="63138at2759"/>
<dbReference type="InterPro" id="IPR000961">
    <property type="entry name" value="AGC-kinase_C"/>
</dbReference>
<dbReference type="Pfam" id="PF00069">
    <property type="entry name" value="Pkinase"/>
    <property type="match status" value="1"/>
</dbReference>
<dbReference type="FunFam" id="1.10.510.10:FF:000008">
    <property type="entry name" value="Non-specific serine/threonine protein kinase"/>
    <property type="match status" value="1"/>
</dbReference>
<dbReference type="Gene3D" id="3.30.1520.10">
    <property type="entry name" value="Phox-like domain"/>
    <property type="match status" value="1"/>
</dbReference>
<keyword evidence="4" id="KW-0597">Phosphoprotein</keyword>
<keyword evidence="17" id="KW-1185">Reference proteome</keyword>
<feature type="region of interest" description="Disordered" evidence="12">
    <location>
        <begin position="1"/>
        <end position="22"/>
    </location>
</feature>
<name>A0A024G6Z9_9STRA</name>
<sequence>MRLNPWESLSQTQQSEHDAPSMRLNGLLDQKLFMFADKKHKNNIKVPETYVISSLIETASPSIRSGALASDNDAEDLSSEHNLFTPTRNVFVSDSSSLDSSESTKSENSQLFVPPRMEHFHSKNTSSSNDFYVWENPSYLVKNLDTGESYHVDEMDHFYSLASLDAVSRQAHLCESNWGQKNDASLDSASDKQEECCSVGQERDTSPDKEEEVSYPFYLLSLYTADETTEFEIEELIEEDGFVPALRARSHRYCGETEVAQGMCCQQPDCRVWHSRASGFCPTHEIAAKEEEDSRAQTLYLIPKGARADFVKISGHGFAYDVSNRLYTVYAIEMRCPQSGANWVIYRRYQEFKALYSCLRPMGLRIPTLPPKKLLGSFEPDFIAKRQESLTEWLKSLLSYDRVDDCTKNPHLIDQVRKFLTFKADQPPLLLSSNPPRQSRLFGMSVTVVYDDSKESQDGSIKQQVTLQDFKMLQVIGRGSFGIVVLVGHRDTKKLYAMKILSKENIMKRKQVEHTRTERRVLGYTKHPFIVGLHYAFQTPRRLYFVLDYCPGGELFYHLSRMKKLPEHMACFYAAQITLALEHLHAAGVVYRDLKPENILLTKEGNVKLADFGLAKEGIHDGVYGTNSLCGTPEYLPPEILDRMGHGTAVDWWNLGMVLYEMLTGLPPWYTNDRKKLFERLRSARLQFPPYVSRQAESIIRQLLNRNPKERLGANGCSEVKNHPFFEDIDWEKLLRKEIQPPFRPCHTAMNDGEAPLNFDSEFTRLPLPSADPSTYAHDTFEGEDKCQDNMTSKNDSTAHRILSLQSDPNTFAGFTYENPSLLESITNSFGCEEKPPK</sequence>
<dbReference type="EC" id="2.7.11.1" evidence="2"/>
<dbReference type="PROSITE" id="PS50011">
    <property type="entry name" value="PROTEIN_KINASE_DOM"/>
    <property type="match status" value="1"/>
</dbReference>
<dbReference type="SMART" id="SM00220">
    <property type="entry name" value="S_TKc"/>
    <property type="match status" value="1"/>
</dbReference>
<dbReference type="Gene3D" id="3.30.200.20">
    <property type="entry name" value="Phosphorylase Kinase, domain 1"/>
    <property type="match status" value="1"/>
</dbReference>
<comment type="catalytic activity">
    <reaction evidence="9">
        <text>L-threonyl-[protein] + ATP = O-phospho-L-threonyl-[protein] + ADP + H(+)</text>
        <dbReference type="Rhea" id="RHEA:46608"/>
        <dbReference type="Rhea" id="RHEA-COMP:11060"/>
        <dbReference type="Rhea" id="RHEA-COMP:11605"/>
        <dbReference type="ChEBI" id="CHEBI:15378"/>
        <dbReference type="ChEBI" id="CHEBI:30013"/>
        <dbReference type="ChEBI" id="CHEBI:30616"/>
        <dbReference type="ChEBI" id="CHEBI:61977"/>
        <dbReference type="ChEBI" id="CHEBI:456216"/>
        <dbReference type="EC" id="2.7.11.1"/>
    </reaction>
</comment>
<dbReference type="SMART" id="SM00133">
    <property type="entry name" value="S_TK_X"/>
    <property type="match status" value="1"/>
</dbReference>
<dbReference type="InterPro" id="IPR008271">
    <property type="entry name" value="Ser/Thr_kinase_AS"/>
</dbReference>
<keyword evidence="8 11" id="KW-0067">ATP-binding</keyword>
<dbReference type="InterPro" id="IPR001683">
    <property type="entry name" value="PX_dom"/>
</dbReference>